<dbReference type="InParanoid" id="A0A6P7FAK7"/>
<feature type="signal peptide" evidence="1">
    <location>
        <begin position="1"/>
        <end position="23"/>
    </location>
</feature>
<dbReference type="RefSeq" id="XP_028131822.1">
    <property type="nucleotide sequence ID" value="XM_028276021.1"/>
</dbReference>
<gene>
    <name evidence="2" type="primary">LOC114327412</name>
</gene>
<sequence>MWSRSLVNFGIVTLALHLHCVQGTNDECDKLGILLYEDVGCTPIQAPGKSCPIKYECDLAVRNNTCLFRGKEISTTTRSTDIDFGRCNVGCFCTEDVPYEPDDLDTAITNIFKPDTIPVTIPGKFTCAILDCPQRLGFPFQKDCYRKYTLDKCCSDGQICPQDQPGKCEVDGKTILEGERFYPKDTCTHCICPKNFNGKLKAPHCKRRFCDVQVRNQREVSSYCAPYYSEVEGETLCCPRSWICPSDEQKIITVNPKAEKSADSTCQYGKKALQLGEGFETTVKGYDNVERAAKCECVIPPFLTCRQVKK</sequence>
<name>A0A6P7FAK7_DIAVI</name>
<reference evidence="2" key="1">
    <citation type="submission" date="2025-08" db="UniProtKB">
        <authorList>
            <consortium name="RefSeq"/>
        </authorList>
    </citation>
    <scope>IDENTIFICATION</scope>
    <source>
        <tissue evidence="2">Whole insect</tissue>
    </source>
</reference>
<evidence type="ECO:0000313" key="2">
    <source>
        <dbReference type="RefSeq" id="XP_028131822.1"/>
    </source>
</evidence>
<proteinExistence type="predicted"/>
<protein>
    <submittedName>
        <fullName evidence="2">Uncharacterized protein LOC114327412 isoform X1</fullName>
    </submittedName>
</protein>
<organism evidence="2">
    <name type="scientific">Diabrotica virgifera virgifera</name>
    <name type="common">western corn rootworm</name>
    <dbReference type="NCBI Taxonomy" id="50390"/>
    <lineage>
        <taxon>Eukaryota</taxon>
        <taxon>Metazoa</taxon>
        <taxon>Ecdysozoa</taxon>
        <taxon>Arthropoda</taxon>
        <taxon>Hexapoda</taxon>
        <taxon>Insecta</taxon>
        <taxon>Pterygota</taxon>
        <taxon>Neoptera</taxon>
        <taxon>Endopterygota</taxon>
        <taxon>Coleoptera</taxon>
        <taxon>Polyphaga</taxon>
        <taxon>Cucujiformia</taxon>
        <taxon>Chrysomeloidea</taxon>
        <taxon>Chrysomelidae</taxon>
        <taxon>Galerucinae</taxon>
        <taxon>Diabroticina</taxon>
        <taxon>Diabroticites</taxon>
        <taxon>Diabrotica</taxon>
    </lineage>
</organism>
<feature type="chain" id="PRO_5028050766" evidence="1">
    <location>
        <begin position="24"/>
        <end position="310"/>
    </location>
</feature>
<dbReference type="AlphaFoldDB" id="A0A6P7FAK7"/>
<evidence type="ECO:0000256" key="1">
    <source>
        <dbReference type="SAM" id="SignalP"/>
    </source>
</evidence>
<accession>A0A6P7FAK7</accession>
<keyword evidence="1" id="KW-0732">Signal</keyword>